<evidence type="ECO:0000313" key="2">
    <source>
        <dbReference type="EMBL" id="SDR37847.1"/>
    </source>
</evidence>
<reference evidence="3" key="1">
    <citation type="submission" date="2016-10" db="EMBL/GenBank/DDBJ databases">
        <authorList>
            <person name="Varghese N."/>
            <person name="Submissions S."/>
        </authorList>
    </citation>
    <scope>NUCLEOTIDE SEQUENCE [LARGE SCALE GENOMIC DNA]</scope>
    <source>
        <strain evidence="3">BS3775</strain>
    </source>
</reference>
<proteinExistence type="predicted"/>
<accession>A0A1H1IJC7</accession>
<protein>
    <recommendedName>
        <fullName evidence="4">Transposase</fullName>
    </recommendedName>
</protein>
<keyword evidence="3" id="KW-1185">Reference proteome</keyword>
<dbReference type="Proteomes" id="UP000199570">
    <property type="component" value="Unassembled WGS sequence"/>
</dbReference>
<evidence type="ECO:0000256" key="1">
    <source>
        <dbReference type="SAM" id="MobiDB-lite"/>
    </source>
</evidence>
<dbReference type="EMBL" id="FNKJ01000003">
    <property type="protein sequence ID" value="SDR37847.1"/>
    <property type="molecule type" value="Genomic_DNA"/>
</dbReference>
<name>A0A1H1IJC7_9PSED</name>
<evidence type="ECO:0000313" key="3">
    <source>
        <dbReference type="Proteomes" id="UP000199570"/>
    </source>
</evidence>
<gene>
    <name evidence="2" type="ORF">SAMN04490195_5508</name>
</gene>
<sequence length="671" mass="75781">MMIGGRVIAPEGFLCLSKGAVYHFLQSDSARNRVRLILFADDGNDVSAQLVTISAVEFEEALENDLLICDNSSGIYPPWLEPVQGVAIPHLESLRRSKKESYDQKVDRRYMAIAELVSRFLEILASDNPNAIINAHAKSQRPQQNAGRLRFWFYSYIIFGHNKWALLPKFHRIGGWNRGDPSRVRKLGRPSSKGRKFGYPVTADMKEKILSGFLKFKSSYKTQESLYNVVLTREFKCVVHIKKDGTRVFGHPEGQPFPSQVQFKYWLKKMISPDALARELKGAHKKRAQSGSQGSFSERLTNVNQRVEFDGYYISEKLTGLTEGSAVDSFCVVRAVCGLSGAVVGIGFSEGKENMAAYRMALFSMAVDKVRFGELFGMEIKPGEWPCVGLSGGVVFDRGPGAGLKCEPEINWLGSFELTPVYSGQSKATVESSHPRDKKSFEQPTYFHSKLNFVEMAKREIFQVLWDNHTSDAGRRMSEEMLLTGFKPTPHNIWNYLDSRCRNSSIGMPFDTAVRTFLTQHSAMIQKDAVYFYGRKYRSQALMNTRVFDRVARNGAIKITAFAMTMCVRHIWVEVEGVLFELDIVRSASTLPGSIDISLQDLKEIDTMRRAGAAALREERPAMQQEYIDRFNRNTGEEWGSGVRKLGRAGKGAPAQRDIADYNRFRGQRNE</sequence>
<evidence type="ECO:0008006" key="4">
    <source>
        <dbReference type="Google" id="ProtNLM"/>
    </source>
</evidence>
<dbReference type="AlphaFoldDB" id="A0A1H1IJC7"/>
<feature type="compositionally biased region" description="Basic and acidic residues" evidence="1">
    <location>
        <begin position="658"/>
        <end position="671"/>
    </location>
</feature>
<organism evidence="2 3">
    <name type="scientific">Pseudomonas moorei</name>
    <dbReference type="NCBI Taxonomy" id="395599"/>
    <lineage>
        <taxon>Bacteria</taxon>
        <taxon>Pseudomonadati</taxon>
        <taxon>Pseudomonadota</taxon>
        <taxon>Gammaproteobacteria</taxon>
        <taxon>Pseudomonadales</taxon>
        <taxon>Pseudomonadaceae</taxon>
        <taxon>Pseudomonas</taxon>
    </lineage>
</organism>
<feature type="region of interest" description="Disordered" evidence="1">
    <location>
        <begin position="643"/>
        <end position="671"/>
    </location>
</feature>